<feature type="transmembrane region" description="Helical" evidence="1">
    <location>
        <begin position="561"/>
        <end position="586"/>
    </location>
</feature>
<feature type="chain" id="PRO_5016360236" evidence="2">
    <location>
        <begin position="23"/>
        <end position="664"/>
    </location>
</feature>
<dbReference type="PANTHER" id="PTHR46825:SF9">
    <property type="entry name" value="BETA-LACTAMASE-RELATED DOMAIN-CONTAINING PROTEIN"/>
    <property type="match status" value="1"/>
</dbReference>
<dbReference type="EMBL" id="NFZS01000001">
    <property type="protein sequence ID" value="RAO77029.1"/>
    <property type="molecule type" value="Genomic_DNA"/>
</dbReference>
<comment type="caution">
    <text evidence="4">The sequence shown here is derived from an EMBL/GenBank/DDBJ whole genome shotgun (WGS) entry which is preliminary data.</text>
</comment>
<dbReference type="Pfam" id="PF00144">
    <property type="entry name" value="Beta-lactamase"/>
    <property type="match status" value="1"/>
</dbReference>
<dbReference type="InterPro" id="IPR012338">
    <property type="entry name" value="Beta-lactam/transpept-like"/>
</dbReference>
<dbReference type="GO" id="GO:0016787">
    <property type="term" value="F:hydrolase activity"/>
    <property type="evidence" value="ECO:0007669"/>
    <property type="project" value="UniProtKB-KW"/>
</dbReference>
<dbReference type="PANTHER" id="PTHR46825">
    <property type="entry name" value="D-ALANYL-D-ALANINE-CARBOXYPEPTIDASE/ENDOPEPTIDASE AMPH"/>
    <property type="match status" value="1"/>
</dbReference>
<accession>A0A328P4Q9</accession>
<dbReference type="InterPro" id="IPR001466">
    <property type="entry name" value="Beta-lactam-related"/>
</dbReference>
<dbReference type="RefSeq" id="WP_111981088.1">
    <property type="nucleotide sequence ID" value="NZ_NFZS01000001.1"/>
</dbReference>
<evidence type="ECO:0000256" key="1">
    <source>
        <dbReference type="SAM" id="Phobius"/>
    </source>
</evidence>
<keyword evidence="2" id="KW-0732">Signal</keyword>
<feature type="transmembrane region" description="Helical" evidence="1">
    <location>
        <begin position="640"/>
        <end position="660"/>
    </location>
</feature>
<sequence length="664" mass="73379">MKHLVKRLVALAACATATLSFAQVPTVPPAQPAQAMPAAPASQDTSAHALTNEDLSTFFDGLVPFAIQRGDIAGGVITVVKDGNVLFSRGYGYADLKTRQPVSPETTLFRPGSTSKLFTWTAVMQMVEQGKVDLDHDVNDYIDFKIPPYEGKPITLRNLMTHTAGFEEVARDLLPATSDEVNIERYLKSHLPARIFPPGETVAYSNYGCGLAGYIVQRVSGERFEDYVQKHILQPLNMTHSSFDQPLPSALAPLMSKGYKTASDGVAQPFEWVDPAPAGALSSSGTDMAQFMIAQLQNGRYGDTRILKEDTAKLMHSQQYTASKGMVGFDLGFYQEDRNGLRIIGHGGDTEVFHSDLHLLLDKDVGIFMSFNSLGSEVGGAHTIRGAIFYAFLDRYFPHPLQDQPAIASAKADAARVAGWYESSRVNLSALRPFNLLGQMQVNAMPDGTLTIAALSDYAGKPLHWREVSPLHYVEENGQRKLDFIADANGNIKYWATDHISPVFVFNRVPAAKSMGSVSLWASLSLVVVLGALLFWWLGAWMRRHYHRSFEITHELRRSRLWSRVGALLLFADVLGWVLMIVAISADENLLLRGSATPWFYLLYVLGAVSLVGALAVLFHTVRNWQLARRSLWVRVGETLLGLAALYLAWFILAFGMVSFNVRF</sequence>
<evidence type="ECO:0000256" key="2">
    <source>
        <dbReference type="SAM" id="SignalP"/>
    </source>
</evidence>
<reference evidence="4 5" key="1">
    <citation type="journal article" date="2018" name="Genet. Mol. Biol.">
        <title>The genome sequence of Dyella jiangningensis FCAV SCS01 from a lignocellulose-decomposing microbial consortium metagenome reveals potential for biotechnological applications.</title>
        <authorList>
            <person name="Desiderato J.G."/>
            <person name="Alvarenga D.O."/>
            <person name="Constancio M.T.L."/>
            <person name="Alves L.M.C."/>
            <person name="Varani A.M."/>
        </authorList>
    </citation>
    <scope>NUCLEOTIDE SEQUENCE [LARGE SCALE GENOMIC DNA]</scope>
    <source>
        <strain evidence="4 5">FCAV SCS01</strain>
    </source>
</reference>
<dbReference type="Proteomes" id="UP000248926">
    <property type="component" value="Unassembled WGS sequence"/>
</dbReference>
<keyword evidence="1" id="KW-1133">Transmembrane helix</keyword>
<dbReference type="Gene3D" id="3.40.710.10">
    <property type="entry name" value="DD-peptidase/beta-lactamase superfamily"/>
    <property type="match status" value="1"/>
</dbReference>
<feature type="transmembrane region" description="Helical" evidence="1">
    <location>
        <begin position="518"/>
        <end position="540"/>
    </location>
</feature>
<keyword evidence="5" id="KW-1185">Reference proteome</keyword>
<dbReference type="AlphaFoldDB" id="A0A328P4Q9"/>
<keyword evidence="1" id="KW-0472">Membrane</keyword>
<name>A0A328P4Q9_9GAMM</name>
<dbReference type="SUPFAM" id="SSF56601">
    <property type="entry name" value="beta-lactamase/transpeptidase-like"/>
    <property type="match status" value="1"/>
</dbReference>
<dbReference type="InterPro" id="IPR050491">
    <property type="entry name" value="AmpC-like"/>
</dbReference>
<feature type="signal peptide" evidence="2">
    <location>
        <begin position="1"/>
        <end position="22"/>
    </location>
</feature>
<proteinExistence type="predicted"/>
<keyword evidence="1" id="KW-0812">Transmembrane</keyword>
<evidence type="ECO:0000313" key="4">
    <source>
        <dbReference type="EMBL" id="RAO77029.1"/>
    </source>
</evidence>
<protein>
    <submittedName>
        <fullName evidence="4">Serine hydrolase</fullName>
    </submittedName>
</protein>
<keyword evidence="4" id="KW-0378">Hydrolase</keyword>
<organism evidence="4 5">
    <name type="scientific">Dyella jiangningensis</name>
    <dbReference type="NCBI Taxonomy" id="1379159"/>
    <lineage>
        <taxon>Bacteria</taxon>
        <taxon>Pseudomonadati</taxon>
        <taxon>Pseudomonadota</taxon>
        <taxon>Gammaproteobacteria</taxon>
        <taxon>Lysobacterales</taxon>
        <taxon>Rhodanobacteraceae</taxon>
        <taxon>Dyella</taxon>
    </lineage>
</organism>
<evidence type="ECO:0000313" key="5">
    <source>
        <dbReference type="Proteomes" id="UP000248926"/>
    </source>
</evidence>
<gene>
    <name evidence="4" type="ORF">CA260_03755</name>
</gene>
<feature type="transmembrane region" description="Helical" evidence="1">
    <location>
        <begin position="598"/>
        <end position="619"/>
    </location>
</feature>
<evidence type="ECO:0000259" key="3">
    <source>
        <dbReference type="Pfam" id="PF00144"/>
    </source>
</evidence>
<dbReference type="OrthoDB" id="119951at2"/>
<feature type="domain" description="Beta-lactamase-related" evidence="3">
    <location>
        <begin position="68"/>
        <end position="380"/>
    </location>
</feature>